<proteinExistence type="predicted"/>
<evidence type="ECO:0000256" key="2">
    <source>
        <dbReference type="ARBA" id="ARBA00022692"/>
    </source>
</evidence>
<dbReference type="AlphaFoldDB" id="A0A6C0JQ11"/>
<evidence type="ECO:0008006" key="7">
    <source>
        <dbReference type="Google" id="ProtNLM"/>
    </source>
</evidence>
<accession>A0A6C0JQ11</accession>
<sequence>MKIFIKLLLLSNCLYFSNCFTPNIVHSKMKLNLNFNINPNKNKITNSNFLTKKKLKYYYILSRPNSIIYEFALPLTGYYLVNRNINFITNPTLLLVAILSVLIGRNSMIINDYFDYKSGVDKNKKGKVLNKGFLKSEDVLNFSNLLNMLNFYLICLIDSNIIRLLLGNAIVKLYLYTPLLKPLPFIKNFICALTISQSLIIGGLINYTTNIANLLPATIYLFTMIMWQELVLDILDIKYDKENNINTIPVKYGYDNSNKLALSYLLIATFVPLGLSNFLFILLQFPLISLNIKSIQNNKILNKNVLSLSKFIMLLSGIFFCLI</sequence>
<evidence type="ECO:0000256" key="3">
    <source>
        <dbReference type="ARBA" id="ARBA00022989"/>
    </source>
</evidence>
<organism evidence="6">
    <name type="scientific">viral metagenome</name>
    <dbReference type="NCBI Taxonomy" id="1070528"/>
    <lineage>
        <taxon>unclassified sequences</taxon>
        <taxon>metagenomes</taxon>
        <taxon>organismal metagenomes</taxon>
    </lineage>
</organism>
<reference evidence="6" key="1">
    <citation type="journal article" date="2020" name="Nature">
        <title>Giant virus diversity and host interactions through global metagenomics.</title>
        <authorList>
            <person name="Schulz F."/>
            <person name="Roux S."/>
            <person name="Paez-Espino D."/>
            <person name="Jungbluth S."/>
            <person name="Walsh D.A."/>
            <person name="Denef V.J."/>
            <person name="McMahon K.D."/>
            <person name="Konstantinidis K.T."/>
            <person name="Eloe-Fadrosh E.A."/>
            <person name="Kyrpides N.C."/>
            <person name="Woyke T."/>
        </authorList>
    </citation>
    <scope>NUCLEOTIDE SEQUENCE</scope>
    <source>
        <strain evidence="6">GVMAG-S-1040241-154</strain>
    </source>
</reference>
<comment type="subcellular location">
    <subcellularLocation>
        <location evidence="1">Membrane</location>
        <topology evidence="1">Multi-pass membrane protein</topology>
    </subcellularLocation>
</comment>
<feature type="transmembrane region" description="Helical" evidence="5">
    <location>
        <begin position="151"/>
        <end position="176"/>
    </location>
</feature>
<dbReference type="Gene3D" id="1.10.357.140">
    <property type="entry name" value="UbiA prenyltransferase"/>
    <property type="match status" value="1"/>
</dbReference>
<keyword evidence="2 5" id="KW-0812">Transmembrane</keyword>
<evidence type="ECO:0000313" key="6">
    <source>
        <dbReference type="EMBL" id="QHU07463.1"/>
    </source>
</evidence>
<dbReference type="GO" id="GO:0016020">
    <property type="term" value="C:membrane"/>
    <property type="evidence" value="ECO:0007669"/>
    <property type="project" value="UniProtKB-SubCell"/>
</dbReference>
<feature type="transmembrane region" description="Helical" evidence="5">
    <location>
        <begin position="260"/>
        <end position="285"/>
    </location>
</feature>
<feature type="transmembrane region" description="Helical" evidence="5">
    <location>
        <begin position="188"/>
        <end position="207"/>
    </location>
</feature>
<dbReference type="InterPro" id="IPR044878">
    <property type="entry name" value="UbiA_sf"/>
</dbReference>
<feature type="transmembrane region" description="Helical" evidence="5">
    <location>
        <begin position="93"/>
        <end position="114"/>
    </location>
</feature>
<feature type="transmembrane region" description="Helical" evidence="5">
    <location>
        <begin position="305"/>
        <end position="322"/>
    </location>
</feature>
<evidence type="ECO:0000256" key="4">
    <source>
        <dbReference type="ARBA" id="ARBA00023136"/>
    </source>
</evidence>
<dbReference type="InterPro" id="IPR000537">
    <property type="entry name" value="UbiA_prenyltransferase"/>
</dbReference>
<dbReference type="Pfam" id="PF01040">
    <property type="entry name" value="UbiA"/>
    <property type="match status" value="1"/>
</dbReference>
<name>A0A6C0JQ11_9ZZZZ</name>
<keyword evidence="4 5" id="KW-0472">Membrane</keyword>
<keyword evidence="3 5" id="KW-1133">Transmembrane helix</keyword>
<evidence type="ECO:0000256" key="5">
    <source>
        <dbReference type="SAM" id="Phobius"/>
    </source>
</evidence>
<evidence type="ECO:0000256" key="1">
    <source>
        <dbReference type="ARBA" id="ARBA00004141"/>
    </source>
</evidence>
<dbReference type="EMBL" id="MN740684">
    <property type="protein sequence ID" value="QHU07463.1"/>
    <property type="molecule type" value="Genomic_DNA"/>
</dbReference>
<dbReference type="GO" id="GO:0016765">
    <property type="term" value="F:transferase activity, transferring alkyl or aryl (other than methyl) groups"/>
    <property type="evidence" value="ECO:0007669"/>
    <property type="project" value="InterPro"/>
</dbReference>
<protein>
    <recommendedName>
        <fullName evidence="7">4-hydroxybenzoate polyprenyltransferase</fullName>
    </recommendedName>
</protein>
<feature type="transmembrane region" description="Helical" evidence="5">
    <location>
        <begin position="57"/>
        <end position="81"/>
    </location>
</feature>